<dbReference type="PIRSF" id="PIRSF026760">
    <property type="entry name" value="UCP026760"/>
    <property type="match status" value="1"/>
</dbReference>
<dbReference type="InterPro" id="IPR035086">
    <property type="entry name" value="DgcN-like_C"/>
</dbReference>
<sequence length="359" mass="39031">MTSFSNNGARTSDSDRRLIILTEGHTEPVTGKTATCVVRYRPEQVVALLDSTQAGRTTQELLSVGGDIPIVASLDDAPLANALMLGIAPSGGRIPPAWRKIILTAINRGMDVISGLHDFLCNDPEFANAAALKGVHLIDVRKNNERDVASRLNIREECLRVHTVGQDCSVGKMLVALELSNAMKARDISSKFVATGQTGIMVEGDGCPIDCVVSDFLSGAIEKQILEHQHHDVLFIEGQGSISHPRYSAVTLGLLHGCLPQAMILCYEVGRKAVYGMDYMPLKSLVELREVYETMANLMVPSRVIGVAMNSRKVSAEEAEKERERVRQELGLPVCDVIRHGPEDLLDPIQAMLPQTVAS</sequence>
<evidence type="ECO:0000259" key="1">
    <source>
        <dbReference type="Pfam" id="PF07755"/>
    </source>
</evidence>
<evidence type="ECO:0000259" key="2">
    <source>
        <dbReference type="Pfam" id="PF17396"/>
    </source>
</evidence>
<dbReference type="RefSeq" id="WP_146451758.1">
    <property type="nucleotide sequence ID" value="NZ_SJPS01000005.1"/>
</dbReference>
<accession>A0A5C6CM29</accession>
<dbReference type="AlphaFoldDB" id="A0A5C6CM29"/>
<proteinExistence type="predicted"/>
<dbReference type="PANTHER" id="PTHR40690:SF1">
    <property type="entry name" value="DUF1611 DOMAIN-CONTAINING PROTEIN"/>
    <property type="match status" value="1"/>
</dbReference>
<dbReference type="Pfam" id="PF07755">
    <property type="entry name" value="DUF1611"/>
    <property type="match status" value="1"/>
</dbReference>
<feature type="domain" description="D-glutamate N-acetyltransferase-like N-terminal" evidence="2">
    <location>
        <begin position="52"/>
        <end position="142"/>
    </location>
</feature>
<evidence type="ECO:0008006" key="5">
    <source>
        <dbReference type="Google" id="ProtNLM"/>
    </source>
</evidence>
<comment type="caution">
    <text evidence="3">The sequence shown here is derived from an EMBL/GenBank/DDBJ whole genome shotgun (WGS) entry which is preliminary data.</text>
</comment>
<gene>
    <name evidence="3" type="ORF">Pla144_33980</name>
</gene>
<organism evidence="3 4">
    <name type="scientific">Bythopirellula polymerisocia</name>
    <dbReference type="NCBI Taxonomy" id="2528003"/>
    <lineage>
        <taxon>Bacteria</taxon>
        <taxon>Pseudomonadati</taxon>
        <taxon>Planctomycetota</taxon>
        <taxon>Planctomycetia</taxon>
        <taxon>Pirellulales</taxon>
        <taxon>Lacipirellulaceae</taxon>
        <taxon>Bythopirellula</taxon>
    </lineage>
</organism>
<dbReference type="Gene3D" id="3.40.50.720">
    <property type="entry name" value="NAD(P)-binding Rossmann-like Domain"/>
    <property type="match status" value="1"/>
</dbReference>
<dbReference type="InterPro" id="IPR035402">
    <property type="entry name" value="DgcN-like_N"/>
</dbReference>
<dbReference type="Pfam" id="PF17396">
    <property type="entry name" value="DUF1611_N"/>
    <property type="match status" value="1"/>
</dbReference>
<keyword evidence="4" id="KW-1185">Reference proteome</keyword>
<evidence type="ECO:0000313" key="4">
    <source>
        <dbReference type="Proteomes" id="UP000318437"/>
    </source>
</evidence>
<name>A0A5C6CM29_9BACT</name>
<reference evidence="3 4" key="1">
    <citation type="submission" date="2019-02" db="EMBL/GenBank/DDBJ databases">
        <title>Deep-cultivation of Planctomycetes and their phenomic and genomic characterization uncovers novel biology.</title>
        <authorList>
            <person name="Wiegand S."/>
            <person name="Jogler M."/>
            <person name="Boedeker C."/>
            <person name="Pinto D."/>
            <person name="Vollmers J."/>
            <person name="Rivas-Marin E."/>
            <person name="Kohn T."/>
            <person name="Peeters S.H."/>
            <person name="Heuer A."/>
            <person name="Rast P."/>
            <person name="Oberbeckmann S."/>
            <person name="Bunk B."/>
            <person name="Jeske O."/>
            <person name="Meyerdierks A."/>
            <person name="Storesund J.E."/>
            <person name="Kallscheuer N."/>
            <person name="Luecker S."/>
            <person name="Lage O.M."/>
            <person name="Pohl T."/>
            <person name="Merkel B.J."/>
            <person name="Hornburger P."/>
            <person name="Mueller R.-W."/>
            <person name="Bruemmer F."/>
            <person name="Labrenz M."/>
            <person name="Spormann A.M."/>
            <person name="Op Den Camp H."/>
            <person name="Overmann J."/>
            <person name="Amann R."/>
            <person name="Jetten M.S.M."/>
            <person name="Mascher T."/>
            <person name="Medema M.H."/>
            <person name="Devos D.P."/>
            <person name="Kaster A.-K."/>
            <person name="Ovreas L."/>
            <person name="Rohde M."/>
            <person name="Galperin M.Y."/>
            <person name="Jogler C."/>
        </authorList>
    </citation>
    <scope>NUCLEOTIDE SEQUENCE [LARGE SCALE GENOMIC DNA]</scope>
    <source>
        <strain evidence="3 4">Pla144</strain>
    </source>
</reference>
<dbReference type="Proteomes" id="UP000318437">
    <property type="component" value="Unassembled WGS sequence"/>
</dbReference>
<feature type="domain" description="D-glutamate N-acetyltransferase-like C-terminal" evidence="1">
    <location>
        <begin position="156"/>
        <end position="346"/>
    </location>
</feature>
<dbReference type="SUPFAM" id="SSF52540">
    <property type="entry name" value="P-loop containing nucleoside triphosphate hydrolases"/>
    <property type="match status" value="1"/>
</dbReference>
<dbReference type="InterPro" id="IPR011669">
    <property type="entry name" value="DgcN-like"/>
</dbReference>
<dbReference type="InterPro" id="IPR027417">
    <property type="entry name" value="P-loop_NTPase"/>
</dbReference>
<evidence type="ECO:0000313" key="3">
    <source>
        <dbReference type="EMBL" id="TWU24514.1"/>
    </source>
</evidence>
<dbReference type="OrthoDB" id="9778498at2"/>
<dbReference type="Gene3D" id="3.40.50.300">
    <property type="entry name" value="P-loop containing nucleotide triphosphate hydrolases"/>
    <property type="match status" value="1"/>
</dbReference>
<protein>
    <recommendedName>
        <fullName evidence="5">DUF1611 domain-containing protein</fullName>
    </recommendedName>
</protein>
<dbReference type="EMBL" id="SJPS01000005">
    <property type="protein sequence ID" value="TWU24514.1"/>
    <property type="molecule type" value="Genomic_DNA"/>
</dbReference>
<dbReference type="PANTHER" id="PTHR40690">
    <property type="entry name" value="GLL3100 PROTEIN"/>
    <property type="match status" value="1"/>
</dbReference>